<organism evidence="1 2">
    <name type="scientific">Infirmifilum uzonense</name>
    <dbReference type="NCBI Taxonomy" id="1550241"/>
    <lineage>
        <taxon>Archaea</taxon>
        <taxon>Thermoproteota</taxon>
        <taxon>Thermoprotei</taxon>
        <taxon>Thermofilales</taxon>
        <taxon>Thermofilaceae</taxon>
        <taxon>Infirmifilum</taxon>
    </lineage>
</organism>
<name>A0A0F7FIM1_9CREN</name>
<dbReference type="HOGENOM" id="CLU_320985_0_0_2"/>
<dbReference type="GeneID" id="25402018"/>
<reference evidence="1 2" key="1">
    <citation type="journal article" date="2015" name="Stand. Genomic Sci.">
        <title>Complete genome sequence of and proposal of Thermofilum uzonense sp. nov. a novel hyperthermophilic crenarchaeon and emended description of the genus Thermofilum.</title>
        <authorList>
            <person name="Toshchakov S.V."/>
            <person name="Korzhenkov A.A."/>
            <person name="Samarov N.I."/>
            <person name="Mazunin I.O."/>
            <person name="Mozhey O.I."/>
            <person name="Shmyr I.S."/>
            <person name="Derbikova K.S."/>
            <person name="Taranov E.A."/>
            <person name="Dominova I.N."/>
            <person name="Bonch-Osmolovskaya E.A."/>
            <person name="Patrushev M.V."/>
            <person name="Podosokorskaya O.A."/>
            <person name="Kublanov I.V."/>
        </authorList>
    </citation>
    <scope>NUCLEOTIDE SEQUENCE [LARGE SCALE GENOMIC DNA]</scope>
    <source>
        <strain evidence="1 2">1807-2</strain>
    </source>
</reference>
<accession>A0A0F7FIM1</accession>
<sequence>MRLAFVGLFVGLALLAATLSAALAAASPDLVSVSCPNGSKGYVAYDLNLIWISYVPRNEIRERYGSIRPGVYLRNFTWNSTLWYAVWRRYATYLSYPSGASWDAWYRMNYTVQFSFDVKLVNRTAGGSLKPTWYVNRSGTMKGYVVYGGGIGGTLFEDYVVKAGGAVANVTVYNWTVWLQVYGGQSGLDYFGVSAYTYLDAACFAEAGGGGGGGGGQGVTLTTKVDGCAEIDPKPGTYTYSKGSTVTVKGRAQSGAAWQGMHVLWEGSTQWEWLSCTWQDGWCVATLTLDKSATVEASASCPPKGAEAWLVLTAPFSTTVKATITDPEGNTFTTLLPVDPSGWVIGYSRSPPDPTETYQCYKKTWSVVLEPSGFASAVYTVQRYWWDGSLDGYPDPSRLTGGRLTVNVEMGKCMAGNHVVYSYAVFRFSNGTTTTSTCSDTTWWSGCRYYAPKDRVHISPTPQTQTRLVGLERLGTLFLPGEAIASPLFNSSWGWAGDWAIRADPLHSCGEYVVAHLYGVGSGRDFYVSLGRDVRQLNVTLPVNWSRGGARYVKGSVMVIPRNTTELSMYFPRVVGGVPGLPQDTYYLIGLAAWDPYKSPLAAGLGVGRGSWDTGCWLGNGTTLAVYNLTYTYTFKNGTMVVFLQPVVVSALKVKDVQARYVVGSFDAERQHRPILATLTAEITWAYLPSLSDSQKLGIKLHPPRQELTAALVVAGRPLLVAGNRSESGNSLFFTFSFDAERLVEALDWRLTPARLEAWWLGAYGQPLGPVEQQQAMDLYIVPAMAYPLEWREGDGFTLRAQLLAWLNRSTPLDMPVGYVNAWVEFYNIVGGQPLTQYNGVLYGPYGSSGTEVSVNVNLQGSKGLAVGMYVVPMDYSLAGKRYAWGNLPALIAPLPAVYPPRS</sequence>
<dbReference type="PATRIC" id="fig|1550241.5.peg.1503"/>
<dbReference type="AlphaFoldDB" id="A0A0F7FIM1"/>
<dbReference type="Proteomes" id="UP000067434">
    <property type="component" value="Chromosome"/>
</dbReference>
<proteinExistence type="predicted"/>
<dbReference type="STRING" id="1550241.MA03_07265"/>
<dbReference type="RefSeq" id="WP_052884615.1">
    <property type="nucleotide sequence ID" value="NZ_CP009961.1"/>
</dbReference>
<protein>
    <submittedName>
        <fullName evidence="1">Uncharacterized protein</fullName>
    </submittedName>
</protein>
<gene>
    <name evidence="1" type="ORF">MA03_07265</name>
</gene>
<keyword evidence="2" id="KW-1185">Reference proteome</keyword>
<dbReference type="KEGG" id="thf:MA03_07265"/>
<evidence type="ECO:0000313" key="2">
    <source>
        <dbReference type="Proteomes" id="UP000067434"/>
    </source>
</evidence>
<dbReference type="EMBL" id="CP009961">
    <property type="protein sequence ID" value="AKG39079.1"/>
    <property type="molecule type" value="Genomic_DNA"/>
</dbReference>
<evidence type="ECO:0000313" key="1">
    <source>
        <dbReference type="EMBL" id="AKG39079.1"/>
    </source>
</evidence>